<protein>
    <submittedName>
        <fullName evidence="2">Uncharacterized protein</fullName>
    </submittedName>
</protein>
<dbReference type="EMBL" id="JAHRIQ010083309">
    <property type="protein sequence ID" value="MEQ2248645.1"/>
    <property type="molecule type" value="Genomic_DNA"/>
</dbReference>
<sequence>MLPSPKGLRVTFALPRHGIKHQQIQSPTEPTRTDVKQSDFSEDCVPESATGAPTSALVHDAFLRQCSEITRSWETLLFSFSVTKREGCKGPNTRSTTSHSSSARLYLSAWGAVHFSTLSMMFK</sequence>
<proteinExistence type="predicted"/>
<name>A0ABV0UW52_9TELE</name>
<evidence type="ECO:0000256" key="1">
    <source>
        <dbReference type="SAM" id="MobiDB-lite"/>
    </source>
</evidence>
<reference evidence="2 3" key="1">
    <citation type="submission" date="2021-06" db="EMBL/GenBank/DDBJ databases">
        <authorList>
            <person name="Palmer J.M."/>
        </authorList>
    </citation>
    <scope>NUCLEOTIDE SEQUENCE [LARGE SCALE GENOMIC DNA]</scope>
    <source>
        <strain evidence="3">if_2019</strain>
        <tissue evidence="2">Muscle</tissue>
    </source>
</reference>
<keyword evidence="3" id="KW-1185">Reference proteome</keyword>
<dbReference type="Proteomes" id="UP001482620">
    <property type="component" value="Unassembled WGS sequence"/>
</dbReference>
<accession>A0ABV0UW52</accession>
<comment type="caution">
    <text evidence="2">The sequence shown here is derived from an EMBL/GenBank/DDBJ whole genome shotgun (WGS) entry which is preliminary data.</text>
</comment>
<evidence type="ECO:0000313" key="2">
    <source>
        <dbReference type="EMBL" id="MEQ2248645.1"/>
    </source>
</evidence>
<gene>
    <name evidence="2" type="ORF">ILYODFUR_021040</name>
</gene>
<evidence type="ECO:0000313" key="3">
    <source>
        <dbReference type="Proteomes" id="UP001482620"/>
    </source>
</evidence>
<organism evidence="2 3">
    <name type="scientific">Ilyodon furcidens</name>
    <name type="common">goldbreast splitfin</name>
    <dbReference type="NCBI Taxonomy" id="33524"/>
    <lineage>
        <taxon>Eukaryota</taxon>
        <taxon>Metazoa</taxon>
        <taxon>Chordata</taxon>
        <taxon>Craniata</taxon>
        <taxon>Vertebrata</taxon>
        <taxon>Euteleostomi</taxon>
        <taxon>Actinopterygii</taxon>
        <taxon>Neopterygii</taxon>
        <taxon>Teleostei</taxon>
        <taxon>Neoteleostei</taxon>
        <taxon>Acanthomorphata</taxon>
        <taxon>Ovalentaria</taxon>
        <taxon>Atherinomorphae</taxon>
        <taxon>Cyprinodontiformes</taxon>
        <taxon>Goodeidae</taxon>
        <taxon>Ilyodon</taxon>
    </lineage>
</organism>
<feature type="region of interest" description="Disordered" evidence="1">
    <location>
        <begin position="19"/>
        <end position="46"/>
    </location>
</feature>